<accession>A0A818CPY5</accession>
<dbReference type="SUPFAM" id="SSF56003">
    <property type="entry name" value="Molybdenum cofactor-binding domain"/>
    <property type="match status" value="1"/>
</dbReference>
<dbReference type="PANTHER" id="PTHR45444">
    <property type="entry name" value="XANTHINE DEHYDROGENASE"/>
    <property type="match status" value="1"/>
</dbReference>
<name>A0A818CPY5_9BILA</name>
<proteinExistence type="predicted"/>
<dbReference type="InterPro" id="IPR046867">
    <property type="entry name" value="AldOxase/xan_DH_MoCoBD2"/>
</dbReference>
<protein>
    <recommendedName>
        <fullName evidence="1">Aldehyde oxidase/xanthine dehydrogenase second molybdopterin binding domain-containing protein</fullName>
    </recommendedName>
</protein>
<evidence type="ECO:0000313" key="3">
    <source>
        <dbReference type="Proteomes" id="UP000663872"/>
    </source>
</evidence>
<dbReference type="EMBL" id="CAJNYT010001850">
    <property type="protein sequence ID" value="CAF3433263.1"/>
    <property type="molecule type" value="Genomic_DNA"/>
</dbReference>
<evidence type="ECO:0000313" key="2">
    <source>
        <dbReference type="EMBL" id="CAF3433263.1"/>
    </source>
</evidence>
<dbReference type="Gene3D" id="3.30.365.10">
    <property type="entry name" value="Aldehyde oxidase/xanthine dehydrogenase, molybdopterin binding domain"/>
    <property type="match status" value="1"/>
</dbReference>
<organism evidence="2 3">
    <name type="scientific">Rotaria socialis</name>
    <dbReference type="NCBI Taxonomy" id="392032"/>
    <lineage>
        <taxon>Eukaryota</taxon>
        <taxon>Metazoa</taxon>
        <taxon>Spiralia</taxon>
        <taxon>Gnathifera</taxon>
        <taxon>Rotifera</taxon>
        <taxon>Eurotatoria</taxon>
        <taxon>Bdelloidea</taxon>
        <taxon>Philodinida</taxon>
        <taxon>Philodinidae</taxon>
        <taxon>Rotaria</taxon>
    </lineage>
</organism>
<evidence type="ECO:0000259" key="1">
    <source>
        <dbReference type="Pfam" id="PF20256"/>
    </source>
</evidence>
<dbReference type="GO" id="GO:0005506">
    <property type="term" value="F:iron ion binding"/>
    <property type="evidence" value="ECO:0007669"/>
    <property type="project" value="InterPro"/>
</dbReference>
<comment type="caution">
    <text evidence="2">The sequence shown here is derived from an EMBL/GenBank/DDBJ whole genome shotgun (WGS) entry which is preliminary data.</text>
</comment>
<dbReference type="InterPro" id="IPR037165">
    <property type="entry name" value="AldOxase/xan_DH_Mopterin-bd_sf"/>
</dbReference>
<feature type="non-terminal residue" evidence="2">
    <location>
        <position position="1"/>
    </location>
</feature>
<feature type="domain" description="Aldehyde oxidase/xanthine dehydrogenase second molybdopterin binding" evidence="1">
    <location>
        <begin position="1"/>
        <end position="86"/>
    </location>
</feature>
<dbReference type="FunFam" id="3.30.365.10:FF:000004">
    <property type="entry name" value="Xanthine dehydrogenase oxidase"/>
    <property type="match status" value="1"/>
</dbReference>
<dbReference type="Proteomes" id="UP000663872">
    <property type="component" value="Unassembled WGS sequence"/>
</dbReference>
<dbReference type="AlphaFoldDB" id="A0A818CPY5"/>
<dbReference type="GO" id="GO:0016491">
    <property type="term" value="F:oxidoreductase activity"/>
    <property type="evidence" value="ECO:0007669"/>
    <property type="project" value="InterPro"/>
</dbReference>
<dbReference type="PANTHER" id="PTHR45444:SF3">
    <property type="entry name" value="XANTHINE DEHYDROGENASE"/>
    <property type="match status" value="1"/>
</dbReference>
<dbReference type="Pfam" id="PF20256">
    <property type="entry name" value="MoCoBD_2"/>
    <property type="match status" value="1"/>
</dbReference>
<sequence>ACSEVEIDTLTGDFHILRTDILMDFGLSMNPNIDVGQIEGAFMQGVGMITMEEIIWGDEQHKWLEPGSLFTQGPGTYKIPSFNDVPINFRVSLFKNAPNPFAIFSSKGVGEPALTLSTTVFFAIKKAIESYRHDNGLTEYFTLNSPATCEKIRMACADDFTKEAVGEKTYEKFQTNGSY</sequence>
<dbReference type="InterPro" id="IPR016208">
    <property type="entry name" value="Ald_Oxase/xanthine_DH-like"/>
</dbReference>
<gene>
    <name evidence="2" type="ORF">GRG538_LOCUS12847</name>
</gene>
<reference evidence="2" key="1">
    <citation type="submission" date="2021-02" db="EMBL/GenBank/DDBJ databases">
        <authorList>
            <person name="Nowell W R."/>
        </authorList>
    </citation>
    <scope>NUCLEOTIDE SEQUENCE</scope>
</reference>